<protein>
    <recommendedName>
        <fullName evidence="3">SnoaL-like domain-containing protein</fullName>
    </recommendedName>
</protein>
<name>A0ABD6DC64_9EURY</name>
<dbReference type="EMBL" id="JBHUDM010000010">
    <property type="protein sequence ID" value="MFD1643822.1"/>
    <property type="molecule type" value="Genomic_DNA"/>
</dbReference>
<dbReference type="RefSeq" id="WP_256397751.1">
    <property type="nucleotide sequence ID" value="NZ_JANHDJ010000012.1"/>
</dbReference>
<accession>A0ABD6DC64</accession>
<sequence>MCRISRAKCYVEVDRLAAAADTVWDDDQWVIDLKLWTNGTTNAYAYKRAGHIEAGHQIEKRLFVVDGEVWASKHIYSNEQLDEWGLGLVDS</sequence>
<dbReference type="AlphaFoldDB" id="A0ABD6DC64"/>
<evidence type="ECO:0008006" key="3">
    <source>
        <dbReference type="Google" id="ProtNLM"/>
    </source>
</evidence>
<organism evidence="1 2">
    <name type="scientific">Halohasta litorea</name>
    <dbReference type="NCBI Taxonomy" id="869891"/>
    <lineage>
        <taxon>Archaea</taxon>
        <taxon>Methanobacteriati</taxon>
        <taxon>Methanobacteriota</taxon>
        <taxon>Stenosarchaea group</taxon>
        <taxon>Halobacteria</taxon>
        <taxon>Halobacteriales</taxon>
        <taxon>Haloferacaceae</taxon>
        <taxon>Halohasta</taxon>
    </lineage>
</organism>
<evidence type="ECO:0000313" key="2">
    <source>
        <dbReference type="Proteomes" id="UP001597052"/>
    </source>
</evidence>
<comment type="caution">
    <text evidence="1">The sequence shown here is derived from an EMBL/GenBank/DDBJ whole genome shotgun (WGS) entry which is preliminary data.</text>
</comment>
<keyword evidence="2" id="KW-1185">Reference proteome</keyword>
<proteinExistence type="predicted"/>
<dbReference type="Proteomes" id="UP001597052">
    <property type="component" value="Unassembled WGS sequence"/>
</dbReference>
<gene>
    <name evidence="1" type="ORF">ACFSBW_18365</name>
</gene>
<evidence type="ECO:0000313" key="1">
    <source>
        <dbReference type="EMBL" id="MFD1643822.1"/>
    </source>
</evidence>
<reference evidence="1 2" key="1">
    <citation type="journal article" date="2019" name="Int. J. Syst. Evol. Microbiol.">
        <title>The Global Catalogue of Microorganisms (GCM) 10K type strain sequencing project: providing services to taxonomists for standard genome sequencing and annotation.</title>
        <authorList>
            <consortium name="The Broad Institute Genomics Platform"/>
            <consortium name="The Broad Institute Genome Sequencing Center for Infectious Disease"/>
            <person name="Wu L."/>
            <person name="Ma J."/>
        </authorList>
    </citation>
    <scope>NUCLEOTIDE SEQUENCE [LARGE SCALE GENOMIC DNA]</scope>
    <source>
        <strain evidence="1 2">CGMCC 1.10593</strain>
    </source>
</reference>